<feature type="domain" description="ATPase dynein-related AAA" evidence="2">
    <location>
        <begin position="285"/>
        <end position="456"/>
    </location>
</feature>
<dbReference type="InterPro" id="IPR052934">
    <property type="entry name" value="Methyl-DNA_Rec/Restrict_Enz"/>
</dbReference>
<dbReference type="AlphaFoldDB" id="A0A1F2PJW7"/>
<evidence type="ECO:0000313" key="3">
    <source>
        <dbReference type="EMBL" id="OFV71638.1"/>
    </source>
</evidence>
<protein>
    <submittedName>
        <fullName evidence="3">AAA domain (Dynein-related subfamily)</fullName>
    </submittedName>
</protein>
<dbReference type="PANTHER" id="PTHR37291">
    <property type="entry name" value="5-METHYLCYTOSINE-SPECIFIC RESTRICTION ENZYME B"/>
    <property type="match status" value="1"/>
</dbReference>
<dbReference type="GO" id="GO:0005524">
    <property type="term" value="F:ATP binding"/>
    <property type="evidence" value="ECO:0007669"/>
    <property type="project" value="InterPro"/>
</dbReference>
<dbReference type="OrthoDB" id="9781481at2"/>
<dbReference type="EMBL" id="LKEU01000018">
    <property type="protein sequence ID" value="OFV71638.1"/>
    <property type="molecule type" value="Genomic_DNA"/>
</dbReference>
<dbReference type="InterPro" id="IPR027417">
    <property type="entry name" value="P-loop_NTPase"/>
</dbReference>
<name>A0A1F2PJW7_9FIRM</name>
<proteinExistence type="predicted"/>
<gene>
    <name evidence="3" type="ORF">ACWI_09430</name>
</gene>
<organism evidence="3 4">
    <name type="scientific">Acetobacterium wieringae</name>
    <dbReference type="NCBI Taxonomy" id="52694"/>
    <lineage>
        <taxon>Bacteria</taxon>
        <taxon>Bacillati</taxon>
        <taxon>Bacillota</taxon>
        <taxon>Clostridia</taxon>
        <taxon>Eubacteriales</taxon>
        <taxon>Eubacteriaceae</taxon>
        <taxon>Acetobacterium</taxon>
    </lineage>
</organism>
<dbReference type="STRING" id="52694.ACWI_09430"/>
<keyword evidence="1" id="KW-0175">Coiled coil</keyword>
<dbReference type="Proteomes" id="UP000176244">
    <property type="component" value="Unassembled WGS sequence"/>
</dbReference>
<dbReference type="Gene3D" id="3.40.50.300">
    <property type="entry name" value="P-loop containing nucleotide triphosphate hydrolases"/>
    <property type="match status" value="1"/>
</dbReference>
<evidence type="ECO:0000256" key="1">
    <source>
        <dbReference type="SAM" id="Coils"/>
    </source>
</evidence>
<dbReference type="RefSeq" id="WP_070370284.1">
    <property type="nucleotide sequence ID" value="NZ_JAYFRG010000025.1"/>
</dbReference>
<dbReference type="SUPFAM" id="SSF52540">
    <property type="entry name" value="P-loop containing nucleoside triphosphate hydrolases"/>
    <property type="match status" value="1"/>
</dbReference>
<dbReference type="GO" id="GO:0016887">
    <property type="term" value="F:ATP hydrolysis activity"/>
    <property type="evidence" value="ECO:0007669"/>
    <property type="project" value="InterPro"/>
</dbReference>
<evidence type="ECO:0000259" key="2">
    <source>
        <dbReference type="Pfam" id="PF07728"/>
    </source>
</evidence>
<accession>A0A1F2PJW7</accession>
<sequence length="604" mass="70885">MENIKVTKEELLHNPKITNEEICDYAYGILGTDNGWVYGRIVEENTKSFQMRPYDVYGKPATLFLREKTCRIDLDRDKDLKIGNYICGRLDPRKDKNKWSYYLIDVGRLDSKEEFTNKLIEKLKKKWESEDFRIDNDDLPQFDGKIALYDWATDYVEAMLERKHKVFNRKIETGKAELEGIVNKIDKKQSELNKIQGNKNQMEEEFKQLKKQIKEAEPKYAHYLELGILSDHQMVPDIRKDYAYSSYEELINQVWGYLWKNENLYYEKAIIKAFMNALRTKQLTLLWGRPGTGKTSLPIKVAHALGAKCIRIQVQSNWTDNQDLIGFFNVVDKRYVSTQFLDALIEAEKNPEQLYFILLDEMNLANVEYYFSEMLNVFTWDKPYELPLYSDRIRTRLQAELKEAEVAEEDIRELVAQLADMDYYKPSFKIPENVRFVGTLNTDATTKTISPKVIDRSCLIELQAMAEEVKRTEAENLPETVVLDGNRVVVKAERFKVPPANNNEDSDLLSKINEIRVLGLPVSNRVKTYINQWNGGDETLIDLDEVVLVKILPAIDLDYKHNHQTKTMIEELKKIIQDCERSFRKIERMEKQATDTERLKYWED</sequence>
<evidence type="ECO:0000313" key="4">
    <source>
        <dbReference type="Proteomes" id="UP000176244"/>
    </source>
</evidence>
<dbReference type="InterPro" id="IPR011704">
    <property type="entry name" value="ATPase_dyneun-rel_AAA"/>
</dbReference>
<reference evidence="3 4" key="1">
    <citation type="submission" date="2015-09" db="EMBL/GenBank/DDBJ databases">
        <title>Genome sequence of Acetobacterium wieringae DSM 1911.</title>
        <authorList>
            <person name="Poehlein A."/>
            <person name="Bengelsdorf F.R."/>
            <person name="Schiel-Bengelsdorf B."/>
            <person name="Duerre P."/>
            <person name="Daniel R."/>
        </authorList>
    </citation>
    <scope>NUCLEOTIDE SEQUENCE [LARGE SCALE GENOMIC DNA]</scope>
    <source>
        <strain evidence="3 4">DSM 1911</strain>
    </source>
</reference>
<dbReference type="Pfam" id="PF07728">
    <property type="entry name" value="AAA_5"/>
    <property type="match status" value="1"/>
</dbReference>
<feature type="coiled-coil region" evidence="1">
    <location>
        <begin position="178"/>
        <end position="219"/>
    </location>
</feature>
<comment type="caution">
    <text evidence="3">The sequence shown here is derived from an EMBL/GenBank/DDBJ whole genome shotgun (WGS) entry which is preliminary data.</text>
</comment>
<dbReference type="PANTHER" id="PTHR37291:SF1">
    <property type="entry name" value="TYPE IV METHYL-DIRECTED RESTRICTION ENZYME ECOKMCRB SUBUNIT"/>
    <property type="match status" value="1"/>
</dbReference>